<dbReference type="GO" id="GO:0003735">
    <property type="term" value="F:structural constituent of ribosome"/>
    <property type="evidence" value="ECO:0007669"/>
    <property type="project" value="InterPro"/>
</dbReference>
<dbReference type="Proteomes" id="UP000218231">
    <property type="component" value="Unassembled WGS sequence"/>
</dbReference>
<keyword evidence="2" id="KW-0689">Ribosomal protein</keyword>
<keyword evidence="7" id="KW-1185">Reference proteome</keyword>
<evidence type="ECO:0000313" key="6">
    <source>
        <dbReference type="EMBL" id="PAV79627.1"/>
    </source>
</evidence>
<dbReference type="GO" id="GO:0005762">
    <property type="term" value="C:mitochondrial large ribosomal subunit"/>
    <property type="evidence" value="ECO:0007669"/>
    <property type="project" value="TreeGrafter"/>
</dbReference>
<evidence type="ECO:0000256" key="3">
    <source>
        <dbReference type="ARBA" id="ARBA00023274"/>
    </source>
</evidence>
<protein>
    <recommendedName>
        <fullName evidence="8">Ribosomal protein L7/L12 C-terminal domain-containing protein</fullName>
    </recommendedName>
</protein>
<dbReference type="AlphaFoldDB" id="A0A2A2L0I5"/>
<dbReference type="OrthoDB" id="250175at2759"/>
<organism evidence="6 7">
    <name type="scientific">Diploscapter pachys</name>
    <dbReference type="NCBI Taxonomy" id="2018661"/>
    <lineage>
        <taxon>Eukaryota</taxon>
        <taxon>Metazoa</taxon>
        <taxon>Ecdysozoa</taxon>
        <taxon>Nematoda</taxon>
        <taxon>Chromadorea</taxon>
        <taxon>Rhabditida</taxon>
        <taxon>Rhabditina</taxon>
        <taxon>Rhabditomorpha</taxon>
        <taxon>Rhabditoidea</taxon>
        <taxon>Rhabditidae</taxon>
        <taxon>Diploscapter</taxon>
    </lineage>
</organism>
<dbReference type="EMBL" id="LIAE01007387">
    <property type="protein sequence ID" value="PAV79627.1"/>
    <property type="molecule type" value="Genomic_DNA"/>
</dbReference>
<gene>
    <name evidence="6" type="ORF">WR25_18315</name>
</gene>
<accession>A0A2A2L0I5</accession>
<feature type="domain" description="Large ribosomal subunit protein bL12 C-terminal" evidence="4">
    <location>
        <begin position="139"/>
        <end position="206"/>
    </location>
</feature>
<dbReference type="HAMAP" id="MF_00368">
    <property type="entry name" value="Ribosomal_bL12"/>
    <property type="match status" value="1"/>
</dbReference>
<dbReference type="PANTHER" id="PTHR45987">
    <property type="entry name" value="39S RIBOSOMAL PROTEIN L12"/>
    <property type="match status" value="1"/>
</dbReference>
<dbReference type="GO" id="GO:0003729">
    <property type="term" value="F:mRNA binding"/>
    <property type="evidence" value="ECO:0007669"/>
    <property type="project" value="TreeGrafter"/>
</dbReference>
<dbReference type="CDD" id="cd00387">
    <property type="entry name" value="Ribosomal_L7_L12"/>
    <property type="match status" value="1"/>
</dbReference>
<dbReference type="InterPro" id="IPR036235">
    <property type="entry name" value="Ribosomal_bL12_oligo_N_sf"/>
</dbReference>
<name>A0A2A2L0I5_9BILA</name>
<dbReference type="Gene3D" id="1.20.5.710">
    <property type="entry name" value="Single helix bin"/>
    <property type="match status" value="1"/>
</dbReference>
<dbReference type="GO" id="GO:0006412">
    <property type="term" value="P:translation"/>
    <property type="evidence" value="ECO:0007669"/>
    <property type="project" value="InterPro"/>
</dbReference>
<dbReference type="Gene3D" id="3.30.1390.10">
    <property type="match status" value="1"/>
</dbReference>
<dbReference type="InterPro" id="IPR008932">
    <property type="entry name" value="Ribosomal_bL12_oligo"/>
</dbReference>
<comment type="similarity">
    <text evidence="1">Belongs to the bacterial ribosomal protein bL12 family.</text>
</comment>
<sequence length="207" mass="22356">MHSMMRCSVSMARSSAQFTRSLCRAYSTGSKMFKFILNFDFLSNFSFFLGLPLNEGPPADAPTSNDRQISPKIAGLVEEIANLSLLDVSDLNWALKKRLNIPDTPMMAPGMMFAAAGAASAAAGAEEKQDSSIPQKLTFAVKLAKFDESKKIALIKEIRAAIPGLNLVQAKKFVETAPVVVKEDLGKTEAEELKGILEKAGATIEIV</sequence>
<evidence type="ECO:0000259" key="5">
    <source>
        <dbReference type="Pfam" id="PF16320"/>
    </source>
</evidence>
<comment type="caution">
    <text evidence="6">The sequence shown here is derived from an EMBL/GenBank/DDBJ whole genome shotgun (WGS) entry which is preliminary data.</text>
</comment>
<dbReference type="Pfam" id="PF16320">
    <property type="entry name" value="Ribosomal_L12_N"/>
    <property type="match status" value="1"/>
</dbReference>
<evidence type="ECO:0008006" key="8">
    <source>
        <dbReference type="Google" id="ProtNLM"/>
    </source>
</evidence>
<dbReference type="FunFam" id="3.30.1390.10:FF:000001">
    <property type="entry name" value="50S ribosomal protein L7/L12"/>
    <property type="match status" value="1"/>
</dbReference>
<keyword evidence="3" id="KW-0687">Ribonucleoprotein</keyword>
<evidence type="ECO:0000313" key="7">
    <source>
        <dbReference type="Proteomes" id="UP000218231"/>
    </source>
</evidence>
<evidence type="ECO:0000259" key="4">
    <source>
        <dbReference type="Pfam" id="PF00542"/>
    </source>
</evidence>
<dbReference type="PANTHER" id="PTHR45987:SF4">
    <property type="entry name" value="LARGE RIBOSOMAL SUBUNIT PROTEIN BL12M"/>
    <property type="match status" value="1"/>
</dbReference>
<evidence type="ECO:0000256" key="2">
    <source>
        <dbReference type="ARBA" id="ARBA00022980"/>
    </source>
</evidence>
<dbReference type="InterPro" id="IPR000206">
    <property type="entry name" value="Ribosomal_bL12"/>
</dbReference>
<reference evidence="6 7" key="1">
    <citation type="journal article" date="2017" name="Curr. Biol.">
        <title>Genome architecture and evolution of a unichromosomal asexual nematode.</title>
        <authorList>
            <person name="Fradin H."/>
            <person name="Zegar C."/>
            <person name="Gutwein M."/>
            <person name="Lucas J."/>
            <person name="Kovtun M."/>
            <person name="Corcoran D."/>
            <person name="Baugh L.R."/>
            <person name="Kiontke K."/>
            <person name="Gunsalus K."/>
            <person name="Fitch D.H."/>
            <person name="Piano F."/>
        </authorList>
    </citation>
    <scope>NUCLEOTIDE SEQUENCE [LARGE SCALE GENOMIC DNA]</scope>
    <source>
        <strain evidence="6">PF1309</strain>
    </source>
</reference>
<evidence type="ECO:0000256" key="1">
    <source>
        <dbReference type="ARBA" id="ARBA00007197"/>
    </source>
</evidence>
<dbReference type="SUPFAM" id="SSF48300">
    <property type="entry name" value="Ribosomal protein L7/12, oligomerisation (N-terminal) domain"/>
    <property type="match status" value="1"/>
</dbReference>
<feature type="domain" description="Large ribosomal subunit protein bL12 oligomerization" evidence="5">
    <location>
        <begin position="72"/>
        <end position="122"/>
    </location>
</feature>
<dbReference type="SUPFAM" id="SSF54736">
    <property type="entry name" value="ClpS-like"/>
    <property type="match status" value="1"/>
</dbReference>
<dbReference type="InterPro" id="IPR013823">
    <property type="entry name" value="Ribosomal_bL12_C"/>
</dbReference>
<proteinExistence type="inferred from homology"/>
<dbReference type="Pfam" id="PF00542">
    <property type="entry name" value="Ribosomal_L12"/>
    <property type="match status" value="1"/>
</dbReference>
<dbReference type="InterPro" id="IPR014719">
    <property type="entry name" value="Ribosomal_bL12_C/ClpS-like"/>
</dbReference>